<organism evidence="6 8">
    <name type="scientific">Pseudoalteromonas lipolytica</name>
    <dbReference type="NCBI Taxonomy" id="570156"/>
    <lineage>
        <taxon>Bacteria</taxon>
        <taxon>Pseudomonadati</taxon>
        <taxon>Pseudomonadota</taxon>
        <taxon>Gammaproteobacteria</taxon>
        <taxon>Alteromonadales</taxon>
        <taxon>Pseudoalteromonadaceae</taxon>
        <taxon>Pseudoalteromonas</taxon>
    </lineage>
</organism>
<keyword evidence="9" id="KW-1185">Reference proteome</keyword>
<dbReference type="SMART" id="SM00418">
    <property type="entry name" value="HTH_ARSR"/>
    <property type="match status" value="1"/>
</dbReference>
<dbReference type="PATRIC" id="fig|570156.3.peg.3761"/>
<keyword evidence="2" id="KW-0805">Transcription regulation</keyword>
<keyword evidence="1" id="KW-0059">Arsenical resistance</keyword>
<dbReference type="SUPFAM" id="SSF52788">
    <property type="entry name" value="Phosphotyrosine protein phosphatases I"/>
    <property type="match status" value="1"/>
</dbReference>
<dbReference type="NCBIfam" id="NF033788">
    <property type="entry name" value="HTH_metalloreg"/>
    <property type="match status" value="1"/>
</dbReference>
<dbReference type="RefSeq" id="WP_054553499.1">
    <property type="nucleotide sequence ID" value="NZ_JAQPZS010000009.1"/>
</dbReference>
<dbReference type="Pfam" id="PF01451">
    <property type="entry name" value="LMWPc"/>
    <property type="match status" value="1"/>
</dbReference>
<dbReference type="CDD" id="cd16345">
    <property type="entry name" value="LMWP_ArsC"/>
    <property type="match status" value="1"/>
</dbReference>
<accession>A0A0P7ED50</accession>
<dbReference type="GO" id="GO:0046685">
    <property type="term" value="P:response to arsenic-containing substance"/>
    <property type="evidence" value="ECO:0007669"/>
    <property type="project" value="UniProtKB-KW"/>
</dbReference>
<dbReference type="PRINTS" id="PR00778">
    <property type="entry name" value="HTHARSR"/>
</dbReference>
<dbReference type="EMBL" id="LJTC01000008">
    <property type="protein sequence ID" value="KPM83044.1"/>
    <property type="molecule type" value="Genomic_DNA"/>
</dbReference>
<dbReference type="InterPro" id="IPR011991">
    <property type="entry name" value="ArsR-like_HTH"/>
</dbReference>
<reference evidence="6 8" key="1">
    <citation type="submission" date="2015-09" db="EMBL/GenBank/DDBJ databases">
        <title>Draft Genome Sequence of Pseudoalteromonas lipolytica UCD-48B.</title>
        <authorList>
            <person name="Krusor M."/>
            <person name="Coil D.A."/>
            <person name="Lang J.M."/>
            <person name="Eisen J.A."/>
            <person name="Alexiev A."/>
        </authorList>
    </citation>
    <scope>NUCLEOTIDE SEQUENCE [LARGE SCALE GENOMIC DNA]</scope>
    <source>
        <strain evidence="6 8">UCD-48B</strain>
    </source>
</reference>
<dbReference type="GO" id="GO:0003677">
    <property type="term" value="F:DNA binding"/>
    <property type="evidence" value="ECO:0007669"/>
    <property type="project" value="UniProtKB-KW"/>
</dbReference>
<evidence type="ECO:0000313" key="8">
    <source>
        <dbReference type="Proteomes" id="UP000050378"/>
    </source>
</evidence>
<evidence type="ECO:0000256" key="2">
    <source>
        <dbReference type="ARBA" id="ARBA00023015"/>
    </source>
</evidence>
<dbReference type="InterPro" id="IPR036196">
    <property type="entry name" value="Ptyr_pPase_sf"/>
</dbReference>
<evidence type="ECO:0000313" key="7">
    <source>
        <dbReference type="EMBL" id="MEJ6496653.1"/>
    </source>
</evidence>
<dbReference type="AlphaFoldDB" id="A0A0P7ED50"/>
<gene>
    <name evidence="6" type="ORF">AOG27_13290</name>
    <name evidence="7" type="ORF">PQI24_11450</name>
</gene>
<dbReference type="Gene3D" id="1.10.10.10">
    <property type="entry name" value="Winged helix-like DNA-binding domain superfamily/Winged helix DNA-binding domain"/>
    <property type="match status" value="1"/>
</dbReference>
<dbReference type="InterPro" id="IPR001845">
    <property type="entry name" value="HTH_ArsR_DNA-bd_dom"/>
</dbReference>
<dbReference type="CDD" id="cd00090">
    <property type="entry name" value="HTH_ARSR"/>
    <property type="match status" value="1"/>
</dbReference>
<dbReference type="EMBL" id="JAQPZS010000009">
    <property type="protein sequence ID" value="MEJ6496653.1"/>
    <property type="molecule type" value="Genomic_DNA"/>
</dbReference>
<dbReference type="SMART" id="SM00226">
    <property type="entry name" value="LMWPc"/>
    <property type="match status" value="1"/>
</dbReference>
<keyword evidence="3" id="KW-0238">DNA-binding</keyword>
<dbReference type="PROSITE" id="PS50987">
    <property type="entry name" value="HTH_ARSR_2"/>
    <property type="match status" value="1"/>
</dbReference>
<dbReference type="Gene3D" id="3.40.50.2300">
    <property type="match status" value="1"/>
</dbReference>
<protein>
    <submittedName>
        <fullName evidence="6">ArsR family transcriptional regulator</fullName>
    </submittedName>
    <submittedName>
        <fullName evidence="7">Metalloregulator ArsR/SmtB family transcription factor</fullName>
    </submittedName>
</protein>
<proteinExistence type="predicted"/>
<dbReference type="PANTHER" id="PTHR43428:SF1">
    <property type="entry name" value="ARSENATE REDUCTASE"/>
    <property type="match status" value="1"/>
</dbReference>
<dbReference type="Proteomes" id="UP000050378">
    <property type="component" value="Unassembled WGS sequence"/>
</dbReference>
<feature type="domain" description="HTH arsR-type" evidence="5">
    <location>
        <begin position="132"/>
        <end position="227"/>
    </location>
</feature>
<dbReference type="PANTHER" id="PTHR43428">
    <property type="entry name" value="ARSENATE REDUCTASE"/>
    <property type="match status" value="1"/>
</dbReference>
<reference evidence="7 9" key="2">
    <citation type="submission" date="2023-01" db="EMBL/GenBank/DDBJ databases">
        <title>Trichodesmium-associated heterotrophic epibiont bacteria.</title>
        <authorList>
            <person name="Cleveland C.S."/>
            <person name="Webb E.A."/>
        </authorList>
    </citation>
    <scope>NUCLEOTIDE SEQUENCE [LARGE SCALE GENOMIC DNA]</scope>
    <source>
        <strain evidence="7 9">USCH2</strain>
    </source>
</reference>
<dbReference type="FunFam" id="1.10.10.10:FF:000279">
    <property type="entry name" value="Transcriptional regulator, ArsR family"/>
    <property type="match status" value="1"/>
</dbReference>
<dbReference type="Proteomes" id="UP001377972">
    <property type="component" value="Unassembled WGS sequence"/>
</dbReference>
<dbReference type="InterPro" id="IPR036388">
    <property type="entry name" value="WH-like_DNA-bd_sf"/>
</dbReference>
<sequence length="254" mass="28961">MKVLFLCTENSARSIMAEALLKHHGKGEFEVFSAGTEPYAVDPRTLATIEHFGLKTDDLHSKHLNDVTNLHFDYVITLCDKAAKECANRVDGTHCLGWDFVDPKTRPEPHAFEKTLQEINERIKQFVQSHNKEKPVSISPTTFYKALADDIRLKSLLLIAVEQEVCVCELMTALNEQSQPKVSRHLAQLKKQGILSDRKHQQWVFYSLNPTLPMWMKQTITSTVVNEPNFIENELARLNAMGDDRPTRVARCCN</sequence>
<evidence type="ECO:0000256" key="4">
    <source>
        <dbReference type="ARBA" id="ARBA00023163"/>
    </source>
</evidence>
<dbReference type="InterPro" id="IPR023485">
    <property type="entry name" value="Ptyr_pPase"/>
</dbReference>
<dbReference type="GO" id="GO:0003700">
    <property type="term" value="F:DNA-binding transcription factor activity"/>
    <property type="evidence" value="ECO:0007669"/>
    <property type="project" value="InterPro"/>
</dbReference>
<evidence type="ECO:0000313" key="6">
    <source>
        <dbReference type="EMBL" id="KPM83044.1"/>
    </source>
</evidence>
<dbReference type="SUPFAM" id="SSF46785">
    <property type="entry name" value="Winged helix' DNA-binding domain"/>
    <property type="match status" value="1"/>
</dbReference>
<evidence type="ECO:0000256" key="1">
    <source>
        <dbReference type="ARBA" id="ARBA00022849"/>
    </source>
</evidence>
<dbReference type="STRING" id="570156.AOG27_13290"/>
<evidence type="ECO:0000313" key="9">
    <source>
        <dbReference type="Proteomes" id="UP001377972"/>
    </source>
</evidence>
<evidence type="ECO:0000259" key="5">
    <source>
        <dbReference type="PROSITE" id="PS50987"/>
    </source>
</evidence>
<evidence type="ECO:0000256" key="3">
    <source>
        <dbReference type="ARBA" id="ARBA00023125"/>
    </source>
</evidence>
<keyword evidence="4" id="KW-0804">Transcription</keyword>
<dbReference type="InterPro" id="IPR036390">
    <property type="entry name" value="WH_DNA-bd_sf"/>
</dbReference>
<name>A0A0P7ED50_9GAMM</name>
<comment type="caution">
    <text evidence="6">The sequence shown here is derived from an EMBL/GenBank/DDBJ whole genome shotgun (WGS) entry which is preliminary data.</text>
</comment>
<dbReference type="Pfam" id="PF01022">
    <property type="entry name" value="HTH_5"/>
    <property type="match status" value="1"/>
</dbReference>
<dbReference type="OrthoDB" id="9793058at2"/>